<dbReference type="Pfam" id="PF01207">
    <property type="entry name" value="Dus"/>
    <property type="match status" value="1"/>
</dbReference>
<evidence type="ECO:0000313" key="3">
    <source>
        <dbReference type="EMBL" id="KAF0728127.1"/>
    </source>
</evidence>
<dbReference type="GO" id="GO:0017150">
    <property type="term" value="F:tRNA dihydrouridine synthase activity"/>
    <property type="evidence" value="ECO:0007669"/>
    <property type="project" value="TreeGrafter"/>
</dbReference>
<dbReference type="Gene3D" id="3.30.160.60">
    <property type="entry name" value="Classic Zinc Finger"/>
    <property type="match status" value="1"/>
</dbReference>
<comment type="caution">
    <text evidence="3">The sequence shown here is derived from an EMBL/GenBank/DDBJ whole genome shotgun (WGS) entry which is preliminary data.</text>
</comment>
<keyword evidence="4" id="KW-1185">Reference proteome</keyword>
<feature type="region of interest" description="Disordered" evidence="1">
    <location>
        <begin position="372"/>
        <end position="394"/>
    </location>
</feature>
<dbReference type="PANTHER" id="PTHR45936">
    <property type="entry name" value="TRNA-DIHYDROURIDINE(20) SYNTHASE [NAD(P)+]-LIKE"/>
    <property type="match status" value="1"/>
</dbReference>
<feature type="domain" description="C2H2-type" evidence="2">
    <location>
        <begin position="346"/>
        <end position="368"/>
    </location>
</feature>
<evidence type="ECO:0000259" key="2">
    <source>
        <dbReference type="PROSITE" id="PS00028"/>
    </source>
</evidence>
<dbReference type="InterPro" id="IPR036236">
    <property type="entry name" value="Znf_C2H2_sf"/>
</dbReference>
<dbReference type="SUPFAM" id="SSF57667">
    <property type="entry name" value="beta-beta-alpha zinc fingers"/>
    <property type="match status" value="1"/>
</dbReference>
<dbReference type="VEuPathDB" id="FungiDB:AeMF1_018790"/>
<reference evidence="3 4" key="1">
    <citation type="submission" date="2019-07" db="EMBL/GenBank/DDBJ databases">
        <title>Genomics analysis of Aphanomyces spp. identifies a new class of oomycete effector associated with host adaptation.</title>
        <authorList>
            <person name="Gaulin E."/>
        </authorList>
    </citation>
    <scope>NUCLEOTIDE SEQUENCE [LARGE SCALE GENOMIC DNA]</scope>
    <source>
        <strain evidence="3 4">ATCC 201684</strain>
    </source>
</reference>
<name>A0A6G0WLF6_9STRA</name>
<dbReference type="PROSITE" id="PS00028">
    <property type="entry name" value="ZINC_FINGER_C2H2_1"/>
    <property type="match status" value="1"/>
</dbReference>
<dbReference type="AlphaFoldDB" id="A0A6G0WLF6"/>
<dbReference type="PANTHER" id="PTHR45936:SF1">
    <property type="entry name" value="TRNA-DIHYDROURIDINE(20) SYNTHASE [NAD(P)+]-LIKE"/>
    <property type="match status" value="1"/>
</dbReference>
<dbReference type="CDD" id="cd02801">
    <property type="entry name" value="DUS_like_FMN"/>
    <property type="match status" value="1"/>
</dbReference>
<dbReference type="SUPFAM" id="SSF51395">
    <property type="entry name" value="FMN-linked oxidoreductases"/>
    <property type="match status" value="1"/>
</dbReference>
<dbReference type="GO" id="GO:0005737">
    <property type="term" value="C:cytoplasm"/>
    <property type="evidence" value="ECO:0007669"/>
    <property type="project" value="TreeGrafter"/>
</dbReference>
<organism evidence="3 4">
    <name type="scientific">Aphanomyces euteiches</name>
    <dbReference type="NCBI Taxonomy" id="100861"/>
    <lineage>
        <taxon>Eukaryota</taxon>
        <taxon>Sar</taxon>
        <taxon>Stramenopiles</taxon>
        <taxon>Oomycota</taxon>
        <taxon>Saprolegniomycetes</taxon>
        <taxon>Saprolegniales</taxon>
        <taxon>Verrucalvaceae</taxon>
        <taxon>Aphanomyces</taxon>
    </lineage>
</organism>
<dbReference type="Gene3D" id="3.20.20.70">
    <property type="entry name" value="Aldolase class I"/>
    <property type="match status" value="1"/>
</dbReference>
<dbReference type="Proteomes" id="UP000481153">
    <property type="component" value="Unassembled WGS sequence"/>
</dbReference>
<dbReference type="InterPro" id="IPR013785">
    <property type="entry name" value="Aldolase_TIM"/>
</dbReference>
<evidence type="ECO:0000256" key="1">
    <source>
        <dbReference type="SAM" id="MobiDB-lite"/>
    </source>
</evidence>
<evidence type="ECO:0000313" key="4">
    <source>
        <dbReference type="Proteomes" id="UP000481153"/>
    </source>
</evidence>
<dbReference type="InterPro" id="IPR052582">
    <property type="entry name" value="tRNA-DUS-like"/>
</dbReference>
<dbReference type="InterPro" id="IPR013087">
    <property type="entry name" value="Znf_C2H2_type"/>
</dbReference>
<protein>
    <recommendedName>
        <fullName evidence="2">C2H2-type domain-containing protein</fullName>
    </recommendedName>
</protein>
<dbReference type="InterPro" id="IPR035587">
    <property type="entry name" value="DUS-like_FMN-bd"/>
</dbReference>
<gene>
    <name evidence="3" type="ORF">Ae201684_013953</name>
</gene>
<accession>A0A6G0WLF6</accession>
<sequence length="394" mass="43317">MDSKLYENAVCLAPMVRAGTLPLRLLSLRYGADLVYGEEIIDKKIAATTRIENKALNTIDFVSRESVVFRTCEEEKAKVVFQIGTASAVHALQAAETIAKDVAAVDINMGCPKHFSVQGGMGVALMSKPEVASDIIKTLKRNLNIPVSCKIRIKDTPEATIDFAKGMELAGAAAIGVHARQAHERPVDDAHWDALKPLPSALSVPVLANGDIWTQEDIARVRAETGCQSVLIARGALSNASCFSAAGIVPYDENIKTYLKIAADTDNVFQNTKYNISRMLPIQETTTVSVANIADTKSNADLYGLFNLREYYEAKQAEFEPFRQQVFNVPDRAYDDAHVRNQELYCNVCGIQLLSEQDVALHEKGKRHKKKMRTLASQSVLTTPAAKRGKFDEE</sequence>
<dbReference type="EMBL" id="VJMJ01000181">
    <property type="protein sequence ID" value="KAF0728127.1"/>
    <property type="molecule type" value="Genomic_DNA"/>
</dbReference>
<proteinExistence type="predicted"/>